<dbReference type="AlphaFoldDB" id="A0A4D7B6H3"/>
<dbReference type="InterPro" id="IPR013815">
    <property type="entry name" value="ATP_grasp_subdomain_1"/>
</dbReference>
<dbReference type="Gene3D" id="3.30.470.20">
    <property type="entry name" value="ATP-grasp fold, B domain"/>
    <property type="match status" value="1"/>
</dbReference>
<dbReference type="SUPFAM" id="SSF52210">
    <property type="entry name" value="Succinyl-CoA synthetase domains"/>
    <property type="match status" value="2"/>
</dbReference>
<dbReference type="Pfam" id="PF13380">
    <property type="entry name" value="CoA_binding_2"/>
    <property type="match status" value="1"/>
</dbReference>
<dbReference type="Pfam" id="PF13607">
    <property type="entry name" value="Succ_CoA_lig"/>
    <property type="match status" value="1"/>
</dbReference>
<evidence type="ECO:0000256" key="1">
    <source>
        <dbReference type="ARBA" id="ARBA00022532"/>
    </source>
</evidence>
<keyword evidence="4" id="KW-0436">Ligase</keyword>
<dbReference type="SUPFAM" id="SSF51735">
    <property type="entry name" value="NAD(P)-binding Rossmann-fold domains"/>
    <property type="match status" value="1"/>
</dbReference>
<proteinExistence type="inferred from homology"/>
<dbReference type="EMBL" id="CP039690">
    <property type="protein sequence ID" value="QCI63782.1"/>
    <property type="molecule type" value="Genomic_DNA"/>
</dbReference>
<dbReference type="OrthoDB" id="9807426at2"/>
<dbReference type="PANTHER" id="PTHR42793:SF4">
    <property type="entry name" value="BLL6376 PROTEIN"/>
    <property type="match status" value="1"/>
</dbReference>
<dbReference type="GO" id="GO:0005524">
    <property type="term" value="F:ATP binding"/>
    <property type="evidence" value="ECO:0007669"/>
    <property type="project" value="InterPro"/>
</dbReference>
<dbReference type="InterPro" id="IPR003781">
    <property type="entry name" value="CoA-bd"/>
</dbReference>
<dbReference type="Gene3D" id="3.40.50.261">
    <property type="entry name" value="Succinyl-CoA synthetase domains"/>
    <property type="match status" value="2"/>
</dbReference>
<dbReference type="Gene3D" id="3.30.1490.20">
    <property type="entry name" value="ATP-grasp fold, A domain"/>
    <property type="match status" value="1"/>
</dbReference>
<protein>
    <submittedName>
        <fullName evidence="4">Acetate--CoA ligase family protein</fullName>
    </submittedName>
</protein>
<evidence type="ECO:0000313" key="4">
    <source>
        <dbReference type="EMBL" id="QCI63782.1"/>
    </source>
</evidence>
<keyword evidence="1" id="KW-0816">Tricarboxylic acid cycle</keyword>
<dbReference type="KEGG" id="pstg:E8M01_05690"/>
<dbReference type="Gene3D" id="3.40.50.720">
    <property type="entry name" value="NAD(P)-binding Rossmann-like Domain"/>
    <property type="match status" value="1"/>
</dbReference>
<dbReference type="FunFam" id="3.30.1490.20:FF:000020">
    <property type="entry name" value="Protein lysine acetyltransferase"/>
    <property type="match status" value="1"/>
</dbReference>
<accession>A0A4D7B6H3</accession>
<gene>
    <name evidence="4" type="ORF">E8M01_05690</name>
</gene>
<dbReference type="SUPFAM" id="SSF56059">
    <property type="entry name" value="Glutathione synthetase ATP-binding domain-like"/>
    <property type="match status" value="1"/>
</dbReference>
<dbReference type="InterPro" id="IPR016102">
    <property type="entry name" value="Succinyl-CoA_synth-like"/>
</dbReference>
<evidence type="ECO:0000259" key="3">
    <source>
        <dbReference type="SMART" id="SM00881"/>
    </source>
</evidence>
<dbReference type="Pfam" id="PF19045">
    <property type="entry name" value="Ligase_CoA_2"/>
    <property type="match status" value="1"/>
</dbReference>
<sequence length="698" mass="70927">MTAPRVDGIDAVLSPHSIAIVGASVDPARIGGRPIRYYKQTGFAGALYPINPNRSEIQGLKAYASLADVPDGLDCVVVAVPPELALPTIEQAAAKGARGAVVFTANYAEAGPEGVLRQQELVAAARAKGMRLLGPNCLGVYNASSGHAATFGSFLEGERAPDAPIGIIGQSGAYASYIYVLLKKRGLGAARWLATGNEADITVADAIGHMAGDDGVKVIAAYVEGVKDGPAFLGALGMARAAGKPVVLIKVGRSESGAAAAMSHTASLAGDDQVFDAVVRQMGGYRARTTEELIDVVEALARRGPLAGNRLGVLTISGGAGVLMADDAENAGLVLPVMPAATQARLKAENPLGSFVNPVDFTAQAMNDLGLVGRALRAILEDGDVDAVAGFFMTWIASPVMGEKLQGVIAEAMQGYEDRTIALAVSAPDEVLSAYRAKGIILNEDPSRVVATLGALAAIGKALKAGGRSAIDLTGTPRLTGAETTEAAAKAFLVKAGLEALPEQVARTPEDVTATALAFGGPVALKIASADIAHKSDAGGVALNVAPDDAGARARVMIQAVSAAHPQARIDGVLVGPMAGEGVELIVAARTDPVFGPVVMVGLGGLFVEVMQDVVFRAAPIGEAEALAMIDSLKGRALLDGLRGRPKVDVAAAAAALAALSRVAAANAGRFDTIEINPLLVRAKGAVMLDALVTPGSG</sequence>
<dbReference type="Pfam" id="PF13549">
    <property type="entry name" value="ATP-grasp_5"/>
    <property type="match status" value="1"/>
</dbReference>
<reference evidence="4 5" key="1">
    <citation type="submission" date="2019-04" db="EMBL/GenBank/DDBJ databases">
        <title>Phreatobacter aquaticus sp. nov.</title>
        <authorList>
            <person name="Choi A."/>
        </authorList>
    </citation>
    <scope>NUCLEOTIDE SEQUENCE [LARGE SCALE GENOMIC DNA]</scope>
    <source>
        <strain evidence="4 5">KCTC 52518</strain>
    </source>
</reference>
<dbReference type="InterPro" id="IPR032875">
    <property type="entry name" value="Succ_CoA_lig_flav_dom"/>
</dbReference>
<dbReference type="Proteomes" id="UP000298781">
    <property type="component" value="Chromosome"/>
</dbReference>
<dbReference type="GO" id="GO:0043758">
    <property type="term" value="F:acetate-CoA ligase (ADP-forming) activity"/>
    <property type="evidence" value="ECO:0007669"/>
    <property type="project" value="InterPro"/>
</dbReference>
<evidence type="ECO:0000313" key="5">
    <source>
        <dbReference type="Proteomes" id="UP000298781"/>
    </source>
</evidence>
<dbReference type="InterPro" id="IPR043938">
    <property type="entry name" value="Ligase_CoA_dom"/>
</dbReference>
<comment type="similarity">
    <text evidence="2">In the N-terminal section; belongs to the acetate CoA ligase alpha subunit family.</text>
</comment>
<keyword evidence="5" id="KW-1185">Reference proteome</keyword>
<evidence type="ECO:0000256" key="2">
    <source>
        <dbReference type="ARBA" id="ARBA00060888"/>
    </source>
</evidence>
<dbReference type="GO" id="GO:0006099">
    <property type="term" value="P:tricarboxylic acid cycle"/>
    <property type="evidence" value="ECO:0007669"/>
    <property type="project" value="UniProtKB-KW"/>
</dbReference>
<feature type="domain" description="CoA-binding" evidence="3">
    <location>
        <begin position="12"/>
        <end position="107"/>
    </location>
</feature>
<dbReference type="PANTHER" id="PTHR42793">
    <property type="entry name" value="COA BINDING DOMAIN CONTAINING PROTEIN"/>
    <property type="match status" value="1"/>
</dbReference>
<dbReference type="SMART" id="SM00881">
    <property type="entry name" value="CoA_binding"/>
    <property type="match status" value="1"/>
</dbReference>
<name>A0A4D7B6H3_9HYPH</name>
<dbReference type="InterPro" id="IPR036291">
    <property type="entry name" value="NAD(P)-bd_dom_sf"/>
</dbReference>
<organism evidence="4 5">
    <name type="scientific">Phreatobacter stygius</name>
    <dbReference type="NCBI Taxonomy" id="1940610"/>
    <lineage>
        <taxon>Bacteria</taxon>
        <taxon>Pseudomonadati</taxon>
        <taxon>Pseudomonadota</taxon>
        <taxon>Alphaproteobacteria</taxon>
        <taxon>Hyphomicrobiales</taxon>
        <taxon>Phreatobacteraceae</taxon>
        <taxon>Phreatobacter</taxon>
    </lineage>
</organism>
<dbReference type="RefSeq" id="WP_136959239.1">
    <property type="nucleotide sequence ID" value="NZ_CP039690.1"/>
</dbReference>